<reference evidence="1 2" key="1">
    <citation type="journal article" date="2019" name="Int. J. Syst. Evol. Microbiol.">
        <title>The Global Catalogue of Microorganisms (GCM) 10K type strain sequencing project: providing services to taxonomists for standard genome sequencing and annotation.</title>
        <authorList>
            <consortium name="The Broad Institute Genomics Platform"/>
            <consortium name="The Broad Institute Genome Sequencing Center for Infectious Disease"/>
            <person name="Wu L."/>
            <person name="Ma J."/>
        </authorList>
    </citation>
    <scope>NUCLEOTIDE SEQUENCE [LARGE SCALE GENOMIC DNA]</scope>
    <source>
        <strain evidence="1 2">DT92</strain>
    </source>
</reference>
<organism evidence="1 2">
    <name type="scientific">Halobaculum litoreum</name>
    <dbReference type="NCBI Taxonomy" id="3031998"/>
    <lineage>
        <taxon>Archaea</taxon>
        <taxon>Methanobacteriati</taxon>
        <taxon>Methanobacteriota</taxon>
        <taxon>Stenosarchaea group</taxon>
        <taxon>Halobacteria</taxon>
        <taxon>Halobacteriales</taxon>
        <taxon>Haloferacaceae</taxon>
        <taxon>Halobaculum</taxon>
    </lineage>
</organism>
<comment type="caution">
    <text evidence="1">The sequence shown here is derived from an EMBL/GenBank/DDBJ whole genome shotgun (WGS) entry which is preliminary data.</text>
</comment>
<dbReference type="AlphaFoldDB" id="A0ABD5XNT6"/>
<accession>A0ABD5XNT6</accession>
<evidence type="ECO:0000313" key="2">
    <source>
        <dbReference type="Proteomes" id="UP001596368"/>
    </source>
</evidence>
<evidence type="ECO:0000313" key="1">
    <source>
        <dbReference type="EMBL" id="MFC7136782.1"/>
    </source>
</evidence>
<dbReference type="EMBL" id="JBHSZG010000001">
    <property type="protein sequence ID" value="MFC7136782.1"/>
    <property type="molecule type" value="Genomic_DNA"/>
</dbReference>
<name>A0ABD5XNT6_9EURY</name>
<keyword evidence="2" id="KW-1185">Reference proteome</keyword>
<sequence>MTVTSPWADAWGRYFEEQGMQPVDADPADGTVTYRIEDVESVVVQQTAVGVELER</sequence>
<dbReference type="Proteomes" id="UP001596368">
    <property type="component" value="Unassembled WGS sequence"/>
</dbReference>
<protein>
    <submittedName>
        <fullName evidence="1">Uncharacterized protein</fullName>
    </submittedName>
</protein>
<gene>
    <name evidence="1" type="ORF">ACFQRB_10345</name>
</gene>
<proteinExistence type="predicted"/>